<comment type="similarity">
    <text evidence="1 3">Belongs to the sulfotransferase 1 family.</text>
</comment>
<dbReference type="Pfam" id="PF00685">
    <property type="entry name" value="Sulfotransfer_1"/>
    <property type="match status" value="1"/>
</dbReference>
<name>A0ABP0F5U2_CLALP</name>
<comment type="caution">
    <text evidence="5">The sequence shown here is derived from an EMBL/GenBank/DDBJ whole genome shotgun (WGS) entry which is preliminary data.</text>
</comment>
<organism evidence="5 6">
    <name type="scientific">Clavelina lepadiformis</name>
    <name type="common">Light-bulb sea squirt</name>
    <name type="synonym">Ascidia lepadiformis</name>
    <dbReference type="NCBI Taxonomy" id="159417"/>
    <lineage>
        <taxon>Eukaryota</taxon>
        <taxon>Metazoa</taxon>
        <taxon>Chordata</taxon>
        <taxon>Tunicata</taxon>
        <taxon>Ascidiacea</taxon>
        <taxon>Aplousobranchia</taxon>
        <taxon>Clavelinidae</taxon>
        <taxon>Clavelina</taxon>
    </lineage>
</organism>
<dbReference type="InterPro" id="IPR000863">
    <property type="entry name" value="Sulfotransferase_dom"/>
</dbReference>
<dbReference type="Gene3D" id="3.40.50.300">
    <property type="entry name" value="P-loop containing nucleotide triphosphate hydrolases"/>
    <property type="match status" value="1"/>
</dbReference>
<dbReference type="InterPro" id="IPR027417">
    <property type="entry name" value="P-loop_NTPase"/>
</dbReference>
<evidence type="ECO:0000256" key="2">
    <source>
        <dbReference type="ARBA" id="ARBA00022679"/>
    </source>
</evidence>
<reference evidence="5 6" key="1">
    <citation type="submission" date="2024-02" db="EMBL/GenBank/DDBJ databases">
        <authorList>
            <person name="Daric V."/>
            <person name="Darras S."/>
        </authorList>
    </citation>
    <scope>NUCLEOTIDE SEQUENCE [LARGE SCALE GENOMIC DNA]</scope>
</reference>
<evidence type="ECO:0000259" key="4">
    <source>
        <dbReference type="Pfam" id="PF00685"/>
    </source>
</evidence>
<gene>
    <name evidence="5" type="ORF">CVLEPA_LOCUS3417</name>
</gene>
<protein>
    <recommendedName>
        <fullName evidence="3">Sulfotransferase</fullName>
        <ecNumber evidence="3">2.8.2.-</ecNumber>
    </recommendedName>
</protein>
<dbReference type="EC" id="2.8.2.-" evidence="3"/>
<keyword evidence="6" id="KW-1185">Reference proteome</keyword>
<evidence type="ECO:0000256" key="1">
    <source>
        <dbReference type="ARBA" id="ARBA00005771"/>
    </source>
</evidence>
<evidence type="ECO:0000256" key="3">
    <source>
        <dbReference type="RuleBase" id="RU361155"/>
    </source>
</evidence>
<dbReference type="PANTHER" id="PTHR11783">
    <property type="entry name" value="SULFOTRANSFERASE SULT"/>
    <property type="match status" value="1"/>
</dbReference>
<evidence type="ECO:0000313" key="6">
    <source>
        <dbReference type="Proteomes" id="UP001642483"/>
    </source>
</evidence>
<evidence type="ECO:0000313" key="5">
    <source>
        <dbReference type="EMBL" id="CAK8673652.1"/>
    </source>
</evidence>
<sequence>MEQMLNMLPPEMQVLMKQMSLKDFPQNPTSKSYKGHNFIPMFSPEVAEYAYDKMSVKEGDVYIVSYPKTGTNWTYEIIRQMLYRDPMSEELSKRIPLQLGVIEMEPCEKFALLDKLPLQRRIMGSHLPAELVNVDRITKANAKIVYVYRNPKDQIVSWLKFASKLPVVNEEPMKSMLNSGWDKYFEHVVAGDFPMNMKPGQWYPDHILGWYKHRDNKNVHFACFEEMKQDLPREIKKLADFLDVSLSNDEVDKITEACTFANMKKNIATDGSNRSKILDINMRKGEVGGWKNYFTVAQSERVDTLFKEKLAETDIRFTY</sequence>
<dbReference type="SUPFAM" id="SSF52540">
    <property type="entry name" value="P-loop containing nucleoside triphosphate hydrolases"/>
    <property type="match status" value="1"/>
</dbReference>
<proteinExistence type="inferred from homology"/>
<feature type="domain" description="Sulfotransferase" evidence="4">
    <location>
        <begin position="59"/>
        <end position="313"/>
    </location>
</feature>
<accession>A0ABP0F5U2</accession>
<dbReference type="Proteomes" id="UP001642483">
    <property type="component" value="Unassembled WGS sequence"/>
</dbReference>
<dbReference type="EMBL" id="CAWYQH010000002">
    <property type="protein sequence ID" value="CAK8673652.1"/>
    <property type="molecule type" value="Genomic_DNA"/>
</dbReference>
<keyword evidence="2 3" id="KW-0808">Transferase</keyword>